<evidence type="ECO:0000256" key="1">
    <source>
        <dbReference type="SAM" id="SignalP"/>
    </source>
</evidence>
<accession>T1J9W1</accession>
<dbReference type="EMBL" id="JH431979">
    <property type="status" value="NOT_ANNOTATED_CDS"/>
    <property type="molecule type" value="Genomic_DNA"/>
</dbReference>
<name>T1J9W1_STRMM</name>
<organism evidence="2 3">
    <name type="scientific">Strigamia maritima</name>
    <name type="common">European centipede</name>
    <name type="synonym">Geophilus maritimus</name>
    <dbReference type="NCBI Taxonomy" id="126957"/>
    <lineage>
        <taxon>Eukaryota</taxon>
        <taxon>Metazoa</taxon>
        <taxon>Ecdysozoa</taxon>
        <taxon>Arthropoda</taxon>
        <taxon>Myriapoda</taxon>
        <taxon>Chilopoda</taxon>
        <taxon>Pleurostigmophora</taxon>
        <taxon>Geophilomorpha</taxon>
        <taxon>Linotaeniidae</taxon>
        <taxon>Strigamia</taxon>
    </lineage>
</organism>
<feature type="chain" id="PRO_5004590411" evidence="1">
    <location>
        <begin position="26"/>
        <end position="88"/>
    </location>
</feature>
<keyword evidence="1" id="KW-0732">Signal</keyword>
<dbReference type="Proteomes" id="UP000014500">
    <property type="component" value="Unassembled WGS sequence"/>
</dbReference>
<dbReference type="HOGENOM" id="CLU_2641275_0_0_1"/>
<sequence length="88" mass="10088">MMKFLLLFSLTTLCFLVLTIPESQTKPTPISITLRRYHGMSCKRFCAIKLGNGDQNQVKKVVRKGKTCHCYMKNILTNRISQACLSIY</sequence>
<reference evidence="3" key="1">
    <citation type="submission" date="2011-05" db="EMBL/GenBank/DDBJ databases">
        <authorList>
            <person name="Richards S.R."/>
            <person name="Qu J."/>
            <person name="Jiang H."/>
            <person name="Jhangiani S.N."/>
            <person name="Agravi P."/>
            <person name="Goodspeed R."/>
            <person name="Gross S."/>
            <person name="Mandapat C."/>
            <person name="Jackson L."/>
            <person name="Mathew T."/>
            <person name="Pu L."/>
            <person name="Thornton R."/>
            <person name="Saada N."/>
            <person name="Wilczek-Boney K.B."/>
            <person name="Lee S."/>
            <person name="Kovar C."/>
            <person name="Wu Y."/>
            <person name="Scherer S.E."/>
            <person name="Worley K.C."/>
            <person name="Muzny D.M."/>
            <person name="Gibbs R."/>
        </authorList>
    </citation>
    <scope>NUCLEOTIDE SEQUENCE</scope>
    <source>
        <strain evidence="3">Brora</strain>
    </source>
</reference>
<dbReference type="AlphaFoldDB" id="T1J9W1"/>
<feature type="signal peptide" evidence="1">
    <location>
        <begin position="1"/>
        <end position="25"/>
    </location>
</feature>
<proteinExistence type="predicted"/>
<reference evidence="2" key="2">
    <citation type="submission" date="2015-02" db="UniProtKB">
        <authorList>
            <consortium name="EnsemblMetazoa"/>
        </authorList>
    </citation>
    <scope>IDENTIFICATION</scope>
</reference>
<keyword evidence="3" id="KW-1185">Reference proteome</keyword>
<dbReference type="EnsemblMetazoa" id="SMAR010512-RA">
    <property type="protein sequence ID" value="SMAR010512-PA"/>
    <property type="gene ID" value="SMAR010512"/>
</dbReference>
<protein>
    <submittedName>
        <fullName evidence="2">Uncharacterized protein</fullName>
    </submittedName>
</protein>
<evidence type="ECO:0000313" key="3">
    <source>
        <dbReference type="Proteomes" id="UP000014500"/>
    </source>
</evidence>
<evidence type="ECO:0000313" key="2">
    <source>
        <dbReference type="EnsemblMetazoa" id="SMAR010512-PA"/>
    </source>
</evidence>